<comment type="caution">
    <text evidence="2">The sequence shown here is derived from an EMBL/GenBank/DDBJ whole genome shotgun (WGS) entry which is preliminary data.</text>
</comment>
<accession>A0ABD2PT63</accession>
<dbReference type="Proteomes" id="UP001626550">
    <property type="component" value="Unassembled WGS sequence"/>
</dbReference>
<dbReference type="InterPro" id="IPR025714">
    <property type="entry name" value="Methyltranfer_dom"/>
</dbReference>
<dbReference type="PANTHER" id="PTHR12496:SF2">
    <property type="entry name" value="METHYLTRANSFERASE-LIKE PROTEIN 25B"/>
    <property type="match status" value="1"/>
</dbReference>
<dbReference type="PANTHER" id="PTHR12496">
    <property type="entry name" value="CGI-41 METHYLTRANSFERASE"/>
    <property type="match status" value="1"/>
</dbReference>
<keyword evidence="3" id="KW-1185">Reference proteome</keyword>
<dbReference type="AlphaFoldDB" id="A0ABD2PT63"/>
<name>A0ABD2PT63_9PLAT</name>
<dbReference type="Gene3D" id="3.40.50.150">
    <property type="entry name" value="Vaccinia Virus protein VP39"/>
    <property type="match status" value="1"/>
</dbReference>
<dbReference type="InterPro" id="IPR029063">
    <property type="entry name" value="SAM-dependent_MTases_sf"/>
</dbReference>
<dbReference type="Pfam" id="PF13679">
    <property type="entry name" value="Methyltransf_32"/>
    <property type="match status" value="1"/>
</dbReference>
<organism evidence="2 3">
    <name type="scientific">Cichlidogyrus casuarinus</name>
    <dbReference type="NCBI Taxonomy" id="1844966"/>
    <lineage>
        <taxon>Eukaryota</taxon>
        <taxon>Metazoa</taxon>
        <taxon>Spiralia</taxon>
        <taxon>Lophotrochozoa</taxon>
        <taxon>Platyhelminthes</taxon>
        <taxon>Monogenea</taxon>
        <taxon>Monopisthocotylea</taxon>
        <taxon>Dactylogyridea</taxon>
        <taxon>Ancyrocephalidae</taxon>
        <taxon>Cichlidogyrus</taxon>
    </lineage>
</organism>
<gene>
    <name evidence="2" type="primary">RRNAD1</name>
    <name evidence="2" type="ORF">Ciccas_010779</name>
</gene>
<dbReference type="EMBL" id="JBJKFK010002766">
    <property type="protein sequence ID" value="KAL3310651.1"/>
    <property type="molecule type" value="Genomic_DNA"/>
</dbReference>
<dbReference type="InterPro" id="IPR052220">
    <property type="entry name" value="METTL25"/>
</dbReference>
<sequence>MNLQIGIDCDKTVISNEVRSHLTPKKLHEITQFSRIVEQVSNLDSIDAIVDIGAGLGHLDRILSYKLCIPTYCLEVDENLSKRGQKFDEKSLKIIQKRDNQNVPSPVHFSHKFGTGDNSLIDHLVQNLSLNDAANLLLTGLHACGDLSTATIDLFLENLNFKWLILVGCCYMKRLSYACKEAACHNIYPYIDRLRSDFDGVHLRMQAFRAKLEQLLSQNPDIAAKPSRSRRFNARPCADFVSYVKLYLEKNACANAQDLLKLAEEDQQQQAPDFWLPLIKFHVIRLMLSSVAESLILADRLCLLQESGHSACLINLFDYSISPRNIALFAMKN</sequence>
<evidence type="ECO:0000259" key="1">
    <source>
        <dbReference type="Pfam" id="PF13679"/>
    </source>
</evidence>
<evidence type="ECO:0000313" key="3">
    <source>
        <dbReference type="Proteomes" id="UP001626550"/>
    </source>
</evidence>
<reference evidence="2 3" key="1">
    <citation type="submission" date="2024-11" db="EMBL/GenBank/DDBJ databases">
        <title>Adaptive evolution of stress response genes in parasites aligns with host niche diversity.</title>
        <authorList>
            <person name="Hahn C."/>
            <person name="Resl P."/>
        </authorList>
    </citation>
    <scope>NUCLEOTIDE SEQUENCE [LARGE SCALE GENOMIC DNA]</scope>
    <source>
        <strain evidence="2">EGGRZ-B1_66</strain>
        <tissue evidence="2">Body</tissue>
    </source>
</reference>
<proteinExistence type="predicted"/>
<protein>
    <submittedName>
        <fullName evidence="2">Ribosomal RNA adenine dimethylase domain-containing protein 1</fullName>
    </submittedName>
</protein>
<feature type="domain" description="Methyltransferase" evidence="1">
    <location>
        <begin position="25"/>
        <end position="173"/>
    </location>
</feature>
<evidence type="ECO:0000313" key="2">
    <source>
        <dbReference type="EMBL" id="KAL3310651.1"/>
    </source>
</evidence>